<dbReference type="SUPFAM" id="SSF75217">
    <property type="entry name" value="alpha/beta knot"/>
    <property type="match status" value="1"/>
</dbReference>
<dbReference type="InterPro" id="IPR001537">
    <property type="entry name" value="SpoU_MeTrfase"/>
</dbReference>
<dbReference type="EMBL" id="AMSI01000013">
    <property type="protein sequence ID" value="EKF41116.1"/>
    <property type="molecule type" value="Genomic_DNA"/>
</dbReference>
<dbReference type="PANTHER" id="PTHR46429">
    <property type="entry name" value="23S RRNA (GUANOSINE-2'-O-)-METHYLTRANSFERASE RLMB"/>
    <property type="match status" value="1"/>
</dbReference>
<dbReference type="InterPro" id="IPR029026">
    <property type="entry name" value="tRNA_m1G_MTases_N"/>
</dbReference>
<organism evidence="5 6">
    <name type="scientific">Nitratireductor indicus C115</name>
    <dbReference type="NCBI Taxonomy" id="1231190"/>
    <lineage>
        <taxon>Bacteria</taxon>
        <taxon>Pseudomonadati</taxon>
        <taxon>Pseudomonadota</taxon>
        <taxon>Alphaproteobacteria</taxon>
        <taxon>Hyphomicrobiales</taxon>
        <taxon>Phyllobacteriaceae</taxon>
        <taxon>Nitratireductor</taxon>
    </lineage>
</organism>
<dbReference type="InterPro" id="IPR029064">
    <property type="entry name" value="Ribosomal_eL30-like_sf"/>
</dbReference>
<protein>
    <submittedName>
        <fullName evidence="5">tRNA/rRNA methyltransferase SpoU</fullName>
    </submittedName>
</protein>
<dbReference type="SMART" id="SM00967">
    <property type="entry name" value="SpoU_sub_bind"/>
    <property type="match status" value="1"/>
</dbReference>
<dbReference type="Gene3D" id="3.30.1330.30">
    <property type="match status" value="1"/>
</dbReference>
<evidence type="ECO:0000313" key="5">
    <source>
        <dbReference type="EMBL" id="EKF41116.1"/>
    </source>
</evidence>
<accession>K2P1B0</accession>
<dbReference type="InterPro" id="IPR013123">
    <property type="entry name" value="SpoU_subst-bd"/>
</dbReference>
<evidence type="ECO:0000313" key="6">
    <source>
        <dbReference type="Proteomes" id="UP000007374"/>
    </source>
</evidence>
<comment type="caution">
    <text evidence="5">The sequence shown here is derived from an EMBL/GenBank/DDBJ whole genome shotgun (WGS) entry which is preliminary data.</text>
</comment>
<dbReference type="InterPro" id="IPR004441">
    <property type="entry name" value="rRNA_MeTrfase_TrmH"/>
</dbReference>
<dbReference type="Gene3D" id="3.40.1280.10">
    <property type="match status" value="1"/>
</dbReference>
<dbReference type="InterPro" id="IPR029028">
    <property type="entry name" value="Alpha/beta_knot_MTases"/>
</dbReference>
<gene>
    <name evidence="5" type="ORF">NA8A_18145</name>
</gene>
<dbReference type="PATRIC" id="fig|1231190.3.peg.3750"/>
<dbReference type="Proteomes" id="UP000007374">
    <property type="component" value="Unassembled WGS sequence"/>
</dbReference>
<dbReference type="CDD" id="cd18103">
    <property type="entry name" value="SpoU-like_RlmB"/>
    <property type="match status" value="1"/>
</dbReference>
<feature type="region of interest" description="Disordered" evidence="3">
    <location>
        <begin position="1"/>
        <end position="22"/>
    </location>
</feature>
<keyword evidence="6" id="KW-1185">Reference proteome</keyword>
<feature type="domain" description="RNA 2-O ribose methyltransferase substrate binding" evidence="4">
    <location>
        <begin position="112"/>
        <end position="186"/>
    </location>
</feature>
<dbReference type="PANTHER" id="PTHR46429:SF1">
    <property type="entry name" value="23S RRNA (GUANOSINE-2'-O-)-METHYLTRANSFERASE RLMB"/>
    <property type="match status" value="1"/>
</dbReference>
<dbReference type="eggNOG" id="COG0566">
    <property type="taxonomic scope" value="Bacteria"/>
</dbReference>
<proteinExistence type="predicted"/>
<evidence type="ECO:0000256" key="3">
    <source>
        <dbReference type="SAM" id="MobiDB-lite"/>
    </source>
</evidence>
<name>K2P1B0_9HYPH</name>
<keyword evidence="1 5" id="KW-0489">Methyltransferase</keyword>
<dbReference type="STRING" id="721133.SAMN05216176_112149"/>
<dbReference type="GO" id="GO:0008173">
    <property type="term" value="F:RNA methyltransferase activity"/>
    <property type="evidence" value="ECO:0007669"/>
    <property type="project" value="InterPro"/>
</dbReference>
<feature type="region of interest" description="Disordered" evidence="3">
    <location>
        <begin position="55"/>
        <end position="106"/>
    </location>
</feature>
<reference evidence="5 6" key="1">
    <citation type="journal article" date="2012" name="J. Bacteriol.">
        <title>Genome Sequence of Nitratireductor indicus Type Strain C115.</title>
        <authorList>
            <person name="Lai Q."/>
            <person name="Li G."/>
            <person name="Yu Z."/>
            <person name="Shao Z."/>
        </authorList>
    </citation>
    <scope>NUCLEOTIDE SEQUENCE [LARGE SCALE GENOMIC DNA]</scope>
    <source>
        <strain evidence="5 6">C115</strain>
    </source>
</reference>
<evidence type="ECO:0000256" key="1">
    <source>
        <dbReference type="ARBA" id="ARBA00022603"/>
    </source>
</evidence>
<keyword evidence="2 5" id="KW-0808">Transferase</keyword>
<evidence type="ECO:0000256" key="2">
    <source>
        <dbReference type="ARBA" id="ARBA00022679"/>
    </source>
</evidence>
<dbReference type="GO" id="GO:0005829">
    <property type="term" value="C:cytosol"/>
    <property type="evidence" value="ECO:0007669"/>
    <property type="project" value="TreeGrafter"/>
</dbReference>
<dbReference type="Pfam" id="PF00588">
    <property type="entry name" value="SpoU_methylase"/>
    <property type="match status" value="1"/>
</dbReference>
<dbReference type="SUPFAM" id="SSF55315">
    <property type="entry name" value="L30e-like"/>
    <property type="match status" value="1"/>
</dbReference>
<dbReference type="GO" id="GO:0032259">
    <property type="term" value="P:methylation"/>
    <property type="evidence" value="ECO:0007669"/>
    <property type="project" value="UniProtKB-KW"/>
</dbReference>
<dbReference type="GO" id="GO:0003723">
    <property type="term" value="F:RNA binding"/>
    <property type="evidence" value="ECO:0007669"/>
    <property type="project" value="InterPro"/>
</dbReference>
<feature type="compositionally biased region" description="Basic and acidic residues" evidence="3">
    <location>
        <begin position="55"/>
        <end position="71"/>
    </location>
</feature>
<dbReference type="Pfam" id="PF08032">
    <property type="entry name" value="SpoU_sub_bind"/>
    <property type="match status" value="1"/>
</dbReference>
<dbReference type="AlphaFoldDB" id="K2P1B0"/>
<evidence type="ECO:0000259" key="4">
    <source>
        <dbReference type="SMART" id="SM00967"/>
    </source>
</evidence>
<sequence length="347" mass="37525">MCAETRNRQNPPADFNDAPYGQTDMHCQPLVIVPARKTFRQANPVPLFPMPHYREAMSDDKNNRTPKDSHYARLRRAHRERTQEKQGVPAPYTRPKPQSAAGGEPAPEGLVRLYGLHTVREALDNPRRVIRSMRITRNAAARLDLADPGALPFPVEMVEPRDIDRLTGTDAVHQGVLIEAEPLDTRPLGDLKGAALVLVLDQVTDPHNVGAIMRSAVAFGVDALVTTARHSPAESGVLGKSASGALEHIDHIAVRNLATAIEELNAAGFQTIGLDSDGSEQLETTFSGDRIALVLGAEGKGLRQKTRETVTALARLDMPGPIRSLNVSNAAAVSLYAARQHLATAGQ</sequence>
<dbReference type="GO" id="GO:0006396">
    <property type="term" value="P:RNA processing"/>
    <property type="evidence" value="ECO:0007669"/>
    <property type="project" value="InterPro"/>
</dbReference>